<accession>A0ABQ4D1N5</accession>
<sequence>MVDHSLALIRQRDQMELAKSHAKSRGKAVNYRLVVLVERFPLDPGDEEAEIAVIVAPDNCHDGGTRTFARDVDGIVPGACFRHTPEVVGATADNVHVAGGIDQHCHIGAEDSHRGPHSNRAGRLLVILPAEGVEVVSQASERGASRH</sequence>
<dbReference type="Proteomes" id="UP000604117">
    <property type="component" value="Unassembled WGS sequence"/>
</dbReference>
<protein>
    <submittedName>
        <fullName evidence="1">Uncharacterized protein</fullName>
    </submittedName>
</protein>
<organism evidence="1 2">
    <name type="scientific">Asanoa siamensis</name>
    <dbReference type="NCBI Taxonomy" id="926357"/>
    <lineage>
        <taxon>Bacteria</taxon>
        <taxon>Bacillati</taxon>
        <taxon>Actinomycetota</taxon>
        <taxon>Actinomycetes</taxon>
        <taxon>Micromonosporales</taxon>
        <taxon>Micromonosporaceae</taxon>
        <taxon>Asanoa</taxon>
    </lineage>
</organism>
<proteinExistence type="predicted"/>
<evidence type="ECO:0000313" key="2">
    <source>
        <dbReference type="Proteomes" id="UP000604117"/>
    </source>
</evidence>
<keyword evidence="2" id="KW-1185">Reference proteome</keyword>
<name>A0ABQ4D1N5_9ACTN</name>
<evidence type="ECO:0000313" key="1">
    <source>
        <dbReference type="EMBL" id="GIF77425.1"/>
    </source>
</evidence>
<gene>
    <name evidence="1" type="ORF">Asi02nite_69430</name>
</gene>
<comment type="caution">
    <text evidence="1">The sequence shown here is derived from an EMBL/GenBank/DDBJ whole genome shotgun (WGS) entry which is preliminary data.</text>
</comment>
<dbReference type="EMBL" id="BONE01000090">
    <property type="protein sequence ID" value="GIF77425.1"/>
    <property type="molecule type" value="Genomic_DNA"/>
</dbReference>
<reference evidence="1 2" key="1">
    <citation type="submission" date="2021-01" db="EMBL/GenBank/DDBJ databases">
        <title>Whole genome shotgun sequence of Asanoa siamensis NBRC 107932.</title>
        <authorList>
            <person name="Komaki H."/>
            <person name="Tamura T."/>
        </authorList>
    </citation>
    <scope>NUCLEOTIDE SEQUENCE [LARGE SCALE GENOMIC DNA]</scope>
    <source>
        <strain evidence="1 2">NBRC 107932</strain>
    </source>
</reference>